<dbReference type="AlphaFoldDB" id="A0A0K2TZD6"/>
<organism evidence="1">
    <name type="scientific">Lepeophtheirus salmonis</name>
    <name type="common">Salmon louse</name>
    <name type="synonym">Caligus salmonis</name>
    <dbReference type="NCBI Taxonomy" id="72036"/>
    <lineage>
        <taxon>Eukaryota</taxon>
        <taxon>Metazoa</taxon>
        <taxon>Ecdysozoa</taxon>
        <taxon>Arthropoda</taxon>
        <taxon>Crustacea</taxon>
        <taxon>Multicrustacea</taxon>
        <taxon>Hexanauplia</taxon>
        <taxon>Copepoda</taxon>
        <taxon>Siphonostomatoida</taxon>
        <taxon>Caligidae</taxon>
        <taxon>Lepeophtheirus</taxon>
    </lineage>
</organism>
<proteinExistence type="predicted"/>
<reference evidence="1" key="1">
    <citation type="submission" date="2014-05" db="EMBL/GenBank/DDBJ databases">
        <authorList>
            <person name="Chronopoulou M."/>
        </authorList>
    </citation>
    <scope>NUCLEOTIDE SEQUENCE</scope>
    <source>
        <tissue evidence="1">Whole organism</tissue>
    </source>
</reference>
<dbReference type="EMBL" id="HACA01013395">
    <property type="protein sequence ID" value="CDW30756.1"/>
    <property type="molecule type" value="Transcribed_RNA"/>
</dbReference>
<sequence length="57" mass="6752">MPKHSKSTSGSYGQMTWILDSPLKSILLQLSLWIVSFRSKFLKSPVWELCYFFFFFP</sequence>
<name>A0A0K2TZD6_LEPSM</name>
<protein>
    <submittedName>
        <fullName evidence="1">Uncharacterized protein</fullName>
    </submittedName>
</protein>
<accession>A0A0K2TZD6</accession>
<evidence type="ECO:0000313" key="1">
    <source>
        <dbReference type="EMBL" id="CDW30756.1"/>
    </source>
</evidence>